<keyword evidence="13" id="KW-0206">Cytoskeleton</keyword>
<dbReference type="FunFam" id="1.10.472.130:FF:000002">
    <property type="entry name" value="Cytoplasmic dynein heavy chain 1"/>
    <property type="match status" value="1"/>
</dbReference>
<reference evidence="18" key="1">
    <citation type="submission" date="2020-06" db="EMBL/GenBank/DDBJ databases">
        <title>Draft genome of Bugula neritina, a colonial animal packing powerful symbionts and potential medicines.</title>
        <authorList>
            <person name="Rayko M."/>
        </authorList>
    </citation>
    <scope>NUCLEOTIDE SEQUENCE [LARGE SCALE GENOMIC DNA]</scope>
    <source>
        <strain evidence="18">Kwan_BN1</strain>
    </source>
</reference>
<evidence type="ECO:0000256" key="13">
    <source>
        <dbReference type="ARBA" id="ARBA00023212"/>
    </source>
</evidence>
<dbReference type="FunFam" id="3.20.180.20:FF:000002">
    <property type="entry name" value="Cytoplasmic dynein heavy chain 1"/>
    <property type="match status" value="1"/>
</dbReference>
<feature type="domain" description="AAA+ ATPase" evidence="17">
    <location>
        <begin position="2521"/>
        <end position="2671"/>
    </location>
</feature>
<dbReference type="EMBL" id="VXIV02002559">
    <property type="protein sequence ID" value="KAF6024561.1"/>
    <property type="molecule type" value="Genomic_DNA"/>
</dbReference>
<evidence type="ECO:0000256" key="16">
    <source>
        <dbReference type="SAM" id="MobiDB-lite"/>
    </source>
</evidence>
<keyword evidence="5" id="KW-0963">Cytoplasm</keyword>
<dbReference type="PANTHER" id="PTHR46532">
    <property type="entry name" value="MALE FERTILITY FACTOR KL5"/>
    <property type="match status" value="1"/>
</dbReference>
<dbReference type="GO" id="GO:0005524">
    <property type="term" value="F:ATP binding"/>
    <property type="evidence" value="ECO:0007669"/>
    <property type="project" value="UniProtKB-KW"/>
</dbReference>
<evidence type="ECO:0000256" key="5">
    <source>
        <dbReference type="ARBA" id="ARBA00022490"/>
    </source>
</evidence>
<dbReference type="InterPro" id="IPR054354">
    <property type="entry name" value="DYNC2H1-like_lid"/>
</dbReference>
<proteinExistence type="inferred from homology"/>
<dbReference type="FunFam" id="1.20.920.20:FF:000002">
    <property type="entry name" value="Cytoplasmic dynein 1 heavy chain"/>
    <property type="match status" value="1"/>
</dbReference>
<dbReference type="InterPro" id="IPR026983">
    <property type="entry name" value="DHC"/>
</dbReference>
<dbReference type="FunFam" id="1.20.140.100:FF:000002">
    <property type="entry name" value="Cytoplasmic dynein heavy chain 1"/>
    <property type="match status" value="1"/>
</dbReference>
<dbReference type="Pfam" id="PF12775">
    <property type="entry name" value="AAA_7"/>
    <property type="match status" value="1"/>
</dbReference>
<dbReference type="InterPro" id="IPR003593">
    <property type="entry name" value="AAA+_ATPase"/>
</dbReference>
<comment type="subunit">
    <text evidence="3">Consists of at least two heavy chains and a number of intermediate and light chains.</text>
</comment>
<dbReference type="CDD" id="cd00009">
    <property type="entry name" value="AAA"/>
    <property type="match status" value="2"/>
</dbReference>
<keyword evidence="10" id="KW-0243">Dynein</keyword>
<dbReference type="FunFam" id="3.40.50.300:FF:000071">
    <property type="entry name" value="Cytoplasmic dynein heavy chain 1"/>
    <property type="match status" value="1"/>
</dbReference>
<dbReference type="FunFam" id="3.40.50.300:FF:000517">
    <property type="entry name" value="Cytoplasmic dynein heavy chain 1"/>
    <property type="match status" value="1"/>
</dbReference>
<evidence type="ECO:0000313" key="18">
    <source>
        <dbReference type="EMBL" id="KAF6024561.1"/>
    </source>
</evidence>
<evidence type="ECO:0000256" key="1">
    <source>
        <dbReference type="ARBA" id="ARBA00004245"/>
    </source>
</evidence>
<dbReference type="Proteomes" id="UP000593567">
    <property type="component" value="Unassembled WGS sequence"/>
</dbReference>
<keyword evidence="6" id="KW-0493">Microtubule</keyword>
<sequence length="3521" mass="403486">MADSPHESEREDEQQATHVDLAKMKKYIRKITLMFFDDDDFLDTQKPLDTALSDPANNEFIKRFISDSQIRAIVVRGSTNKDDEEEGEKVSVTFDVSLDIAYTGSKTSGVVFCKFFPVVEADKSITSQLSVHQVNAGSPYQYFHTFVSSTMSPYFKSFIKDTGRTTRDNEQMVLPVEKKISELEMGLLHLQQNIGIPEINLVIHPTVAQNIKAAVENNRKAKVADFGSLIEDAQFLNALQSGVTRWIREIQKVTKLDRDPSSGTALQEISFWLNLERALIRIQEKRDAPEITLTLEILKHAKRFHATLSFDTDTGLKHALEKVNDYNPLMKDFPLHDLLAASELDRINLALQAIFNHMKKIRNTRYPVVRALRLVEAISTDLMNQIMKVLASPKLTLVVYEEFETIMSKCFVIFNTWDEDYDKVNVILRDIMKKKRDESLRMVWKLNPVHKKLQARLEQMRKFRKQHDQLIQVIARVLKPATVAKNVEGAPGDAQTTATEQTAIDSTEAQAIEEVNLAYENVKEVDCLDVTKEGNDAWESAMKRYDERIDRVETRITARLRDQLGLAKNANEMFRIFSRFNALFVRPHIRGAIREYQTQLMQRVKDDIEVLHDKFKVQYSHSRSFSMSDGRDVPPISGQIIWLRQIESELEALMSRVEAVLGKDWAQHVEGQKLKQDGDSFKVKLNTSDLFDDWCRKVGQRQLSINGNIFVIESHRSRTAGKPHQLKLRVNFHPEIITLSKEVRNLKGLGFRIPLNIVNKAHQANQLYPNAISMIDSVRMYEQTCKKVDDRERVALLVAGLRRDCQEVILEGCSGVVWESYKIDPFVKKMAEQFYAFQDRVEELLLIDEEITVEVRALGTCAYSANTFKDIIEKIQKAVDSLSLKQYSNLGKWVERLDKEIEAKLVVRLEAAIKAWTGALLGLDEENEVTMDTEESKHSVHNKLGGEPKIMRAVHELRMQVGLANEDGPSNDTYRSLLANLPGGQIVLEESYDAMEKIMKEVISYTDTWKRYKSLWSASIAQLYSKLGTKLKQWMTTLHGIRNSRKMLDSSDVRRCFGPVVIEYGKVQSKVMLKFDNWHKEVLNSFGKLLNEQMIGFHREIAKSRTDLEAQTLETSSTSDAVHLITFVQNLKRKHTVWDQLVQIYGNGQQVLERHRFAFPNEWLYAENVAGEWGAFSDIMKRKEANIQTQIAALQNKIIAEDKVVEEKTTGLLSEWEVQRPVQGNLKPDEASKVLSVFEGRFGRLKEERDNLRKAKEALELSQPDQVSASDDRMQVGLEELQDLKGVWSELSKVWDQIDEMKEKTWLSVAPRKLRTQLDALLSQLRDMPARLRHYPSYEFVKKLLQSYAKVNAIITELKSDAVKDRHWKSLMKQLRVRWTLSELTLGHVWDVDIERNERVIRDVLLVAQGERALEEFLRQVSECWRTYNLDLINYQNKCKLIRGWDELFEKVKEHINSVSAMKLSPYYKEEATNWADRLNRIHDCFDIWIDVQRRWVYLEGIFSGSADIKNLLPVETSRFTVVGTEFLALMKKVAKNPAVLEVVNIPSVQKQLDRLADLLNKIQKALGEYLERERASFPRFYFVGDEDLLEIIGNSKNIPRLQKHFKKMFAGVAMILLNEDNTVVTGIASKEGEEVVFHKPVSITEHPKINEWLTLVEKEMRNTLARLLAQSVQDCAMFLQDKIDTNTFNGWLDSYQSQLIVLSLQILWSEKCDASLSKVAASPAAADFSPLQSLLDSVQNMLNVLAESVLHEQPPVRRMKLEHLIIECVHMRDVTRTLLKNRVSSNKSFEWLAQMRFYFDPKTPDVLEQLSIQMANAKFNYGFEYLGVQEKLVQTPLTDRCYLTMTQALHARLGGSPFGPAGTGKTESVKALGNILGRFVLVFNCDETFDFQAMGRIFVGLCQVGAWGCFDEFNRLEERMLSACSQQIQTIQEALTMQAATSVAPGQKASQIVIELVGKQVKVNPDMAIFITMNPDYAGRSNLPDNLKKLFRSLAMTQPDRQLIAEVMLYSQGFKTAEKLASKIVPFFKALKSVLISAGNVKRERIMSIKEQAKARGEAVNEEDIAVRLPEQEILIQSVMETVVPKLVADDIPLLHSLLTDVFPGMQYAPAAMTALREEISKVCDEEHLVCGEAGSQWMEKVLQLFQITQLHHGLMMVGPSGSGKSSAWRVLLKALQRLEGVEGVSHVIDPKSISKDHLYGNLDPNTREWTDGLFTHILRRIIDNVRGEINKRQWIIFDGDVDPEWVENLNSVLDNNKLLTLPNGERLAIPPNVRIMFEVQDLRYATLATVSRCGMVWFSEDVLTNQMIFSNFLLKLRSSPMEETEEDVKSMSNKTEDGQETVSPTLSTQRDAAAVLEPFFQPDCLVDRCLAFASKLEHIMDFTRLRALSSLFSMLNDGVRSVLNYNSTHSDFPMSQDVLEQYASKWLVFSLIWSFAGDGKFKIRNELGDFIRSSTTITLPPANTDIIDYEVTLEGKWSAWSSRVPQIEIETHRVAATDLVVPTIDTVRHEHLLYSWLAEHKPIVLCGPPGSGKTMTLFSALRSLPDMEVVGLNFSSATTPELMLKTFDHYCEYRRTPNGVVLSPIQLNKWLIVFCDEINLPSQDRYGTQRVISFLRQMLEHGGFYRTSDQTFVKLDRIQFVGACNPPTDPGRVPMTHRFLRHVPVVYVDYPAAPSLKQIYGTFNRAMMRLVPELRAYADPLTNAMVEFYTMSQENFTQDMQPHYIYSPREMTRWVRGIHEALKPLESLSVEGLVRIWAHEALRLFQDRLVTDEERMWTDTNIDKVAMRHFPNVDFQKALTRPILYSNWLHKDYVPVDREELRDYVKARLKVFYEEELDVPLVLFNEVLDHVLRIDRIFRQPQGHLLLIGVSGAGKTTLSRFVAWMNGLSVFQIKMHNKYTGADFDDDLRAVLRRAGCRSEKIAFIMDESNIKDSGFLERMNTLLANGEVPGLFEGDEYTTLMTQCKEGAQRMGQMLDSSEELYKWFTSQVITNLHVVFTMNPSTEGLKDRASTSPALFNRCVLNWFGDWSTGAFYQVAREFTNKIDLENSNYLPPDDFPVAYEELPMPPSHRHAIINAMVYVHKTLFAANERITKKGGRTAAITPRHYLDFISQYVKLYNEKRSELEEQQLHLNVGLGKIRDTFSQVEELQKSLSVKRAQLKEKDELANQKLKQMLADQQEAEKRKITSQELHKDLQEQQKKISQKQKEVMEDLAKVEPAVKEAQQAVKSIKKQQLTEVRSLANPPPAIKLAVEAIAVMLGETDVGWKALRQLMMRETFISTIVNFDTEQMSDEVAKKMRTQYLTNPDFTYEKVNRASLACGPMVKWATAQLGYADMIRRVEPLRAEMRSLERSADVAKVKSQEVDQVISGLERSISKYKEEYAILIADVQAIKSDLASVEKKVHRSVALLESLSQEKERWDEGCEGFKQQMSTILSDCLINSAFLAYAGYYDQHMRDSLFLSWQSHLHQANLKYKDDIARIEYLCNADERLRWTANALPSDNLCVENAIMLRRFNRFP</sequence>
<dbReference type="Gene3D" id="1.20.140.100">
    <property type="entry name" value="Dynein heavy chain, N-terminal domain 2"/>
    <property type="match status" value="1"/>
</dbReference>
<dbReference type="Gene3D" id="3.20.180.20">
    <property type="entry name" value="Dynein heavy chain, N-terminal domain 2"/>
    <property type="match status" value="1"/>
</dbReference>
<dbReference type="FunFam" id="1.20.920.30:FF:000001">
    <property type="entry name" value="Cytoplasmic dynein heavy chain 1"/>
    <property type="match status" value="1"/>
</dbReference>
<dbReference type="GO" id="GO:0007018">
    <property type="term" value="P:microtubule-based movement"/>
    <property type="evidence" value="ECO:0007669"/>
    <property type="project" value="InterPro"/>
</dbReference>
<evidence type="ECO:0000256" key="14">
    <source>
        <dbReference type="ARBA" id="ARBA00033439"/>
    </source>
</evidence>
<keyword evidence="9" id="KW-0067">ATP-binding</keyword>
<dbReference type="InterPro" id="IPR024317">
    <property type="entry name" value="Dynein_heavy_chain_D4_dom"/>
</dbReference>
<dbReference type="PANTHER" id="PTHR46532:SF4">
    <property type="entry name" value="AAA+ ATPASE DOMAIN-CONTAINING PROTEIN"/>
    <property type="match status" value="1"/>
</dbReference>
<accession>A0A7J7JG23</accession>
<evidence type="ECO:0000256" key="2">
    <source>
        <dbReference type="ARBA" id="ARBA00008887"/>
    </source>
</evidence>
<dbReference type="Gene3D" id="1.10.287.2620">
    <property type="match status" value="1"/>
</dbReference>
<dbReference type="InterPro" id="IPR043157">
    <property type="entry name" value="Dynein_AAA1S"/>
</dbReference>
<comment type="similarity">
    <text evidence="2">Belongs to the dynein heavy chain family.</text>
</comment>
<dbReference type="Gene3D" id="3.40.50.300">
    <property type="entry name" value="P-loop containing nucleotide triphosphate hydrolases"/>
    <property type="match status" value="4"/>
</dbReference>
<dbReference type="InterPro" id="IPR027417">
    <property type="entry name" value="P-loop_NTPase"/>
</dbReference>
<dbReference type="Pfam" id="PF22597">
    <property type="entry name" value="DYN_lid"/>
    <property type="match status" value="1"/>
</dbReference>
<dbReference type="SMART" id="SM00382">
    <property type="entry name" value="AAA"/>
    <property type="match status" value="4"/>
</dbReference>
<dbReference type="InterPro" id="IPR042228">
    <property type="entry name" value="Dynein_linker_3"/>
</dbReference>
<dbReference type="Pfam" id="PF08393">
    <property type="entry name" value="DHC_N2"/>
    <property type="match status" value="1"/>
</dbReference>
<dbReference type="Pfam" id="PF08385">
    <property type="entry name" value="DHC_N1"/>
    <property type="match status" value="1"/>
</dbReference>
<evidence type="ECO:0000256" key="4">
    <source>
        <dbReference type="ARBA" id="ARBA00022197"/>
    </source>
</evidence>
<dbReference type="GO" id="GO:0051959">
    <property type="term" value="F:dynein light intermediate chain binding"/>
    <property type="evidence" value="ECO:0007669"/>
    <property type="project" value="InterPro"/>
</dbReference>
<dbReference type="Gene3D" id="1.10.472.130">
    <property type="match status" value="1"/>
</dbReference>
<dbReference type="Gene3D" id="1.20.920.30">
    <property type="match status" value="1"/>
</dbReference>
<dbReference type="Pfam" id="PF12780">
    <property type="entry name" value="AAA_8"/>
    <property type="match status" value="1"/>
</dbReference>
<dbReference type="FunFam" id="1.20.58.1120:FF:000003">
    <property type="entry name" value="Cytoplasmic dynein heavy chain 1"/>
    <property type="match status" value="1"/>
</dbReference>
<keyword evidence="11 15" id="KW-0175">Coiled coil</keyword>
<gene>
    <name evidence="18" type="ORF">EB796_017121</name>
</gene>
<evidence type="ECO:0000256" key="10">
    <source>
        <dbReference type="ARBA" id="ARBA00023017"/>
    </source>
</evidence>
<keyword evidence="12" id="KW-0505">Motor protein</keyword>
<evidence type="ECO:0000256" key="15">
    <source>
        <dbReference type="SAM" id="Coils"/>
    </source>
</evidence>
<feature type="domain" description="AAA+ ATPase" evidence="17">
    <location>
        <begin position="1855"/>
        <end position="2001"/>
    </location>
</feature>
<dbReference type="FunFam" id="3.40.50.300:FF:001956">
    <property type="entry name" value="Dynein cytoplasmic 1 heavy chain 1"/>
    <property type="match status" value="1"/>
</dbReference>
<dbReference type="InterPro" id="IPR024743">
    <property type="entry name" value="Dynein_HC_stalk"/>
</dbReference>
<dbReference type="SUPFAM" id="SSF52540">
    <property type="entry name" value="P-loop containing nucleoside triphosphate hydrolases"/>
    <property type="match status" value="4"/>
</dbReference>
<dbReference type="GO" id="GO:0005858">
    <property type="term" value="C:axonemal dynein complex"/>
    <property type="evidence" value="ECO:0007669"/>
    <property type="project" value="TreeGrafter"/>
</dbReference>
<protein>
    <recommendedName>
        <fullName evidence="4">Dynein heavy chain, cytoplasmic</fullName>
    </recommendedName>
    <alternativeName>
        <fullName evidence="14">Dynein heavy chain, cytosolic</fullName>
    </alternativeName>
</protein>
<feature type="domain" description="AAA+ ATPase" evidence="17">
    <location>
        <begin position="2152"/>
        <end position="2303"/>
    </location>
</feature>
<dbReference type="Gene3D" id="1.20.58.1120">
    <property type="match status" value="1"/>
</dbReference>
<dbReference type="InterPro" id="IPR042222">
    <property type="entry name" value="Dynein_2_N"/>
</dbReference>
<dbReference type="Pfam" id="PF12777">
    <property type="entry name" value="MT"/>
    <property type="match status" value="1"/>
</dbReference>
<keyword evidence="8" id="KW-0547">Nucleotide-binding</keyword>
<dbReference type="InterPro" id="IPR013594">
    <property type="entry name" value="Dynein_heavy_tail"/>
</dbReference>
<dbReference type="Gene3D" id="1.20.920.20">
    <property type="match status" value="1"/>
</dbReference>
<feature type="domain" description="AAA+ ATPase" evidence="17">
    <location>
        <begin position="2863"/>
        <end position="3029"/>
    </location>
</feature>
<dbReference type="Pfam" id="PF17852">
    <property type="entry name" value="Dynein_AAA_lid"/>
    <property type="match status" value="1"/>
</dbReference>
<name>A0A7J7JG23_BUGNE</name>
<dbReference type="InterPro" id="IPR041466">
    <property type="entry name" value="Dynein_AAA5_ext"/>
</dbReference>
<evidence type="ECO:0000256" key="3">
    <source>
        <dbReference type="ARBA" id="ARBA00011655"/>
    </source>
</evidence>
<dbReference type="GO" id="GO:0045505">
    <property type="term" value="F:dynein intermediate chain binding"/>
    <property type="evidence" value="ECO:0007669"/>
    <property type="project" value="InterPro"/>
</dbReference>
<dbReference type="InterPro" id="IPR013602">
    <property type="entry name" value="Dynein_heavy_linker"/>
</dbReference>
<keyword evidence="19" id="KW-1185">Reference proteome</keyword>
<comment type="subcellular location">
    <subcellularLocation>
        <location evidence="1">Cytoplasm</location>
        <location evidence="1">Cytoskeleton</location>
    </subcellularLocation>
</comment>
<dbReference type="FunFam" id="1.10.287.2620:FF:000001">
    <property type="entry name" value="Cytoplasmic dynein heavy chain 1"/>
    <property type="match status" value="1"/>
</dbReference>
<evidence type="ECO:0000256" key="7">
    <source>
        <dbReference type="ARBA" id="ARBA00022737"/>
    </source>
</evidence>
<evidence type="ECO:0000313" key="19">
    <source>
        <dbReference type="Proteomes" id="UP000593567"/>
    </source>
</evidence>
<dbReference type="Gene3D" id="1.10.8.710">
    <property type="match status" value="1"/>
</dbReference>
<organism evidence="18 19">
    <name type="scientific">Bugula neritina</name>
    <name type="common">Brown bryozoan</name>
    <name type="synonym">Sertularia neritina</name>
    <dbReference type="NCBI Taxonomy" id="10212"/>
    <lineage>
        <taxon>Eukaryota</taxon>
        <taxon>Metazoa</taxon>
        <taxon>Spiralia</taxon>
        <taxon>Lophotrochozoa</taxon>
        <taxon>Bryozoa</taxon>
        <taxon>Gymnolaemata</taxon>
        <taxon>Cheilostomatida</taxon>
        <taxon>Flustrina</taxon>
        <taxon>Buguloidea</taxon>
        <taxon>Bugulidae</taxon>
        <taxon>Bugula</taxon>
    </lineage>
</organism>
<evidence type="ECO:0000256" key="12">
    <source>
        <dbReference type="ARBA" id="ARBA00023175"/>
    </source>
</evidence>
<dbReference type="InterPro" id="IPR035699">
    <property type="entry name" value="AAA_6"/>
</dbReference>
<evidence type="ECO:0000256" key="6">
    <source>
        <dbReference type="ARBA" id="ARBA00022701"/>
    </source>
</evidence>
<comment type="caution">
    <text evidence="18">The sequence shown here is derived from an EMBL/GenBank/DDBJ whole genome shotgun (WGS) entry which is preliminary data.</text>
</comment>
<evidence type="ECO:0000256" key="8">
    <source>
        <dbReference type="ARBA" id="ARBA00022741"/>
    </source>
</evidence>
<evidence type="ECO:0000256" key="11">
    <source>
        <dbReference type="ARBA" id="ARBA00023054"/>
    </source>
</evidence>
<dbReference type="OrthoDB" id="14187at2759"/>
<dbReference type="Pfam" id="PF12774">
    <property type="entry name" value="AAA_6"/>
    <property type="match status" value="1"/>
</dbReference>
<dbReference type="GO" id="GO:0005874">
    <property type="term" value="C:microtubule"/>
    <property type="evidence" value="ECO:0007669"/>
    <property type="project" value="UniProtKB-KW"/>
</dbReference>
<keyword evidence="7" id="KW-0677">Repeat</keyword>
<feature type="region of interest" description="Disordered" evidence="16">
    <location>
        <begin position="2326"/>
        <end position="2346"/>
    </location>
</feature>
<feature type="coiled-coil region" evidence="15">
    <location>
        <begin position="3149"/>
        <end position="3218"/>
    </location>
</feature>
<evidence type="ECO:0000256" key="9">
    <source>
        <dbReference type="ARBA" id="ARBA00022840"/>
    </source>
</evidence>
<evidence type="ECO:0000259" key="17">
    <source>
        <dbReference type="SMART" id="SM00382"/>
    </source>
</evidence>